<accession>A0A4Q9QR63</accession>
<dbReference type="EMBL" id="QJUI01000005">
    <property type="protein sequence ID" value="TBU81622.1"/>
    <property type="molecule type" value="Genomic_DNA"/>
</dbReference>
<name>A0A4Q9QR63_9GAMM</name>
<gene>
    <name evidence="2" type="ORF">DNK06_07550</name>
</gene>
<feature type="chain" id="PRO_5020535896" description="Nuclear transport factor 2 family protein" evidence="1">
    <location>
        <begin position="22"/>
        <end position="147"/>
    </location>
</feature>
<dbReference type="PROSITE" id="PS51257">
    <property type="entry name" value="PROKAR_LIPOPROTEIN"/>
    <property type="match status" value="1"/>
</dbReference>
<organism evidence="2 3">
    <name type="scientific">Phytopseudomonas daroniae</name>
    <dbReference type="NCBI Taxonomy" id="2487519"/>
    <lineage>
        <taxon>Bacteria</taxon>
        <taxon>Pseudomonadati</taxon>
        <taxon>Pseudomonadota</taxon>
        <taxon>Gammaproteobacteria</taxon>
        <taxon>Pseudomonadales</taxon>
        <taxon>Pseudomonadaceae</taxon>
        <taxon>Phytopseudomonas</taxon>
    </lineage>
</organism>
<protein>
    <recommendedName>
        <fullName evidence="4">Nuclear transport factor 2 family protein</fullName>
    </recommendedName>
</protein>
<reference evidence="2 3" key="1">
    <citation type="submission" date="2018-06" db="EMBL/GenBank/DDBJ databases">
        <title>Three novel Pseudomonas species isolated from symptomatic oak.</title>
        <authorList>
            <person name="Bueno-Gonzalez V."/>
            <person name="Brady C."/>
        </authorList>
    </citation>
    <scope>NUCLEOTIDE SEQUENCE [LARGE SCALE GENOMIC DNA]</scope>
    <source>
        <strain evidence="2 3">P9A</strain>
    </source>
</reference>
<evidence type="ECO:0000313" key="2">
    <source>
        <dbReference type="EMBL" id="TBU81622.1"/>
    </source>
</evidence>
<dbReference type="AlphaFoldDB" id="A0A4Q9QR63"/>
<dbReference type="OrthoDB" id="5824033at2"/>
<keyword evidence="1" id="KW-0732">Signal</keyword>
<proteinExistence type="predicted"/>
<sequence length="147" mass="16145">MKTAILFCLVFLAACASSSGAGRTLFELYEDYVQATNAGNVALLAPRYFSPRLIEGKNLDSPGIKSQLLFKERMVTIRNHLERKAPSGGCLTINGHDEERMPIAFDIAYSRSDNNYLISQVAVSYLNDEADFSDTARCPDAADDAAR</sequence>
<dbReference type="RefSeq" id="WP_131179418.1">
    <property type="nucleotide sequence ID" value="NZ_QJUI01000005.1"/>
</dbReference>
<dbReference type="Proteomes" id="UP000292302">
    <property type="component" value="Unassembled WGS sequence"/>
</dbReference>
<comment type="caution">
    <text evidence="2">The sequence shown here is derived from an EMBL/GenBank/DDBJ whole genome shotgun (WGS) entry which is preliminary data.</text>
</comment>
<evidence type="ECO:0000256" key="1">
    <source>
        <dbReference type="SAM" id="SignalP"/>
    </source>
</evidence>
<evidence type="ECO:0008006" key="4">
    <source>
        <dbReference type="Google" id="ProtNLM"/>
    </source>
</evidence>
<keyword evidence="3" id="KW-1185">Reference proteome</keyword>
<feature type="signal peptide" evidence="1">
    <location>
        <begin position="1"/>
        <end position="21"/>
    </location>
</feature>
<evidence type="ECO:0000313" key="3">
    <source>
        <dbReference type="Proteomes" id="UP000292302"/>
    </source>
</evidence>